<accession>F9SX71</accession>
<sequence length="187" mass="21340">ALCLSSWEANLARKTLINEFHLFEINIKGTLSYLLLKNTTIDPRSIQEDVFSQHSELARQQVDVLLKFHLSSLGEAPQKVSKIGSMEAFPIGEELYSDLEKQKLEVKLIRYSNSSSLILGTAESDEAFLEAYFDDIDDYGEGYSSMVETYIVHFMPSVNYRHLSDIDKTFSNCTVYDYEAMAWVAPR</sequence>
<dbReference type="RefSeq" id="WP_004418176.1">
    <property type="nucleotide sequence ID" value="NZ_AFWH01000055.1"/>
</dbReference>
<evidence type="ECO:0000313" key="2">
    <source>
        <dbReference type="Proteomes" id="UP000002817"/>
    </source>
</evidence>
<gene>
    <name evidence="1" type="ORF">VIOR3934_10030</name>
</gene>
<evidence type="ECO:0000313" key="1">
    <source>
        <dbReference type="EMBL" id="EGU47096.1"/>
    </source>
</evidence>
<comment type="caution">
    <text evidence="1">The sequence shown here is derived from an EMBL/GenBank/DDBJ whole genome shotgun (WGS) entry which is preliminary data.</text>
</comment>
<protein>
    <submittedName>
        <fullName evidence="1">Uncharacterized protein</fullName>
    </submittedName>
</protein>
<dbReference type="AlphaFoldDB" id="F9SX71"/>
<dbReference type="STRING" id="675816.VIA_002779"/>
<dbReference type="Proteomes" id="UP000002817">
    <property type="component" value="Unassembled WGS sequence"/>
</dbReference>
<feature type="non-terminal residue" evidence="1">
    <location>
        <position position="1"/>
    </location>
</feature>
<dbReference type="PATRIC" id="fig|675816.5.peg.3515"/>
<organism evidence="1 2">
    <name type="scientific">Vibrio orientalis CIP 102891 = ATCC 33934</name>
    <dbReference type="NCBI Taxonomy" id="675816"/>
    <lineage>
        <taxon>Bacteria</taxon>
        <taxon>Pseudomonadati</taxon>
        <taxon>Pseudomonadota</taxon>
        <taxon>Gammaproteobacteria</taxon>
        <taxon>Vibrionales</taxon>
        <taxon>Vibrionaceae</taxon>
        <taxon>Vibrio</taxon>
        <taxon>Vibrio oreintalis group</taxon>
    </lineage>
</organism>
<dbReference type="EMBL" id="AFWH01000055">
    <property type="protein sequence ID" value="EGU47096.1"/>
    <property type="molecule type" value="Genomic_DNA"/>
</dbReference>
<name>F9SX71_VIBOR</name>
<reference evidence="1 2" key="1">
    <citation type="journal article" date="2012" name="Int. J. Syst. Evol. Microbiol.">
        <title>Vibrio caribbeanicus sp. nov., isolated from the marine sponge Scleritoderma cyanea.</title>
        <authorList>
            <person name="Hoffmann M."/>
            <person name="Monday S.R."/>
            <person name="Allard M.W."/>
            <person name="Strain E.A."/>
            <person name="Whittaker P."/>
            <person name="Naum M."/>
            <person name="McCarthy P.J."/>
            <person name="Lopez J.V."/>
            <person name="Fischer M."/>
            <person name="Brown E.W."/>
        </authorList>
    </citation>
    <scope>NUCLEOTIDE SEQUENCE [LARGE SCALE GENOMIC DNA]</scope>
    <source>
        <strain evidence="2">CIP 102891 / ATCC 33934</strain>
    </source>
</reference>
<proteinExistence type="predicted"/>